<dbReference type="Pfam" id="PF01339">
    <property type="entry name" value="CheB_methylest"/>
    <property type="match status" value="1"/>
</dbReference>
<dbReference type="PANTHER" id="PTHR42872:SF3">
    <property type="entry name" value="PROTEIN-GLUTAMATE METHYLESTERASE_PROTEIN-GLUTAMINE GLUTAMINASE 1"/>
    <property type="match status" value="1"/>
</dbReference>
<dbReference type="EC" id="3.5.1.44" evidence="6"/>
<evidence type="ECO:0000259" key="11">
    <source>
        <dbReference type="PROSITE" id="PS50122"/>
    </source>
</evidence>
<dbReference type="GO" id="GO:0050568">
    <property type="term" value="F:protein-glutamine glutaminase activity"/>
    <property type="evidence" value="ECO:0007669"/>
    <property type="project" value="UniProtKB-UniRule"/>
</dbReference>
<feature type="domain" description="Response regulatory" evidence="10">
    <location>
        <begin position="4"/>
        <end position="121"/>
    </location>
</feature>
<proteinExistence type="inferred from homology"/>
<evidence type="ECO:0000256" key="8">
    <source>
        <dbReference type="PROSITE-ProRule" id="PRU00169"/>
    </source>
</evidence>
<dbReference type="Gene3D" id="3.40.50.2300">
    <property type="match status" value="1"/>
</dbReference>
<dbReference type="Proteomes" id="UP000502608">
    <property type="component" value="Chromosome"/>
</dbReference>
<dbReference type="FunFam" id="3.40.50.2300:FF:000077">
    <property type="entry name" value="Chemotaxis response regulator"/>
    <property type="match status" value="1"/>
</dbReference>
<dbReference type="KEGG" id="saes:HBH39_05390"/>
<evidence type="ECO:0000256" key="2">
    <source>
        <dbReference type="ARBA" id="ARBA00022500"/>
    </source>
</evidence>
<dbReference type="FunFam" id="3.40.50.180:FF:000001">
    <property type="entry name" value="Protein-glutamate methylesterase/protein-glutamine glutaminase"/>
    <property type="match status" value="1"/>
</dbReference>
<comment type="PTM">
    <text evidence="6">Phosphorylated by CheA. Phosphorylation of the N-terminal regulatory domain activates the methylesterase activity.</text>
</comment>
<dbReference type="SMART" id="SM00448">
    <property type="entry name" value="REC"/>
    <property type="match status" value="1"/>
</dbReference>
<protein>
    <recommendedName>
        <fullName evidence="6">Protein-glutamate methylesterase/protein-glutamine glutaminase</fullName>
        <ecNumber evidence="6">3.1.1.61</ecNumber>
        <ecNumber evidence="6">3.5.1.44</ecNumber>
    </recommendedName>
</protein>
<keyword evidence="13" id="KW-1185">Reference proteome</keyword>
<feature type="region of interest" description="Disordered" evidence="9">
    <location>
        <begin position="162"/>
        <end position="201"/>
    </location>
</feature>
<evidence type="ECO:0000313" key="13">
    <source>
        <dbReference type="Proteomes" id="UP000502608"/>
    </source>
</evidence>
<reference evidence="12 13" key="1">
    <citation type="submission" date="2020-03" db="EMBL/GenBank/DDBJ databases">
        <title>Complete genome sequence of Shewanella sp.</title>
        <authorList>
            <person name="Kim Y.-S."/>
            <person name="Kim S.-J."/>
            <person name="Jung H.-K."/>
            <person name="Kim K.-H."/>
        </authorList>
    </citation>
    <scope>NUCLEOTIDE SEQUENCE [LARGE SCALE GENOMIC DNA]</scope>
    <source>
        <strain evidence="12 13">PN3F2</strain>
    </source>
</reference>
<comment type="domain">
    <text evidence="6">Contains a C-terminal catalytic domain, and an N-terminal region which modulates catalytic activity.</text>
</comment>
<evidence type="ECO:0000256" key="5">
    <source>
        <dbReference type="ARBA" id="ARBA00048267"/>
    </source>
</evidence>
<dbReference type="PANTHER" id="PTHR42872">
    <property type="entry name" value="PROTEIN-GLUTAMATE METHYLESTERASE/PROTEIN-GLUTAMINE GLUTAMINASE"/>
    <property type="match status" value="1"/>
</dbReference>
<dbReference type="AlphaFoldDB" id="A0A6G9QIN8"/>
<evidence type="ECO:0000259" key="10">
    <source>
        <dbReference type="PROSITE" id="PS50110"/>
    </source>
</evidence>
<evidence type="ECO:0000256" key="7">
    <source>
        <dbReference type="PROSITE-ProRule" id="PRU00050"/>
    </source>
</evidence>
<dbReference type="EC" id="3.1.1.61" evidence="6"/>
<evidence type="ECO:0000256" key="1">
    <source>
        <dbReference type="ARBA" id="ARBA00022490"/>
    </source>
</evidence>
<feature type="active site" evidence="6 7">
    <location>
        <position position="246"/>
    </location>
</feature>
<dbReference type="CDD" id="cd16432">
    <property type="entry name" value="CheB_Rec"/>
    <property type="match status" value="1"/>
</dbReference>
<dbReference type="PROSITE" id="PS50110">
    <property type="entry name" value="RESPONSE_REGULATORY"/>
    <property type="match status" value="1"/>
</dbReference>
<dbReference type="PROSITE" id="PS50122">
    <property type="entry name" value="CHEB"/>
    <property type="match status" value="1"/>
</dbReference>
<evidence type="ECO:0000256" key="6">
    <source>
        <dbReference type="HAMAP-Rule" id="MF_00099"/>
    </source>
</evidence>
<keyword evidence="4 6" id="KW-0378">Hydrolase</keyword>
<dbReference type="Gene3D" id="3.40.50.180">
    <property type="entry name" value="Methylesterase CheB, C-terminal domain"/>
    <property type="match status" value="1"/>
</dbReference>
<dbReference type="GO" id="GO:0006935">
    <property type="term" value="P:chemotaxis"/>
    <property type="evidence" value="ECO:0007669"/>
    <property type="project" value="UniProtKB-UniRule"/>
</dbReference>
<dbReference type="HAMAP" id="MF_00099">
    <property type="entry name" value="CheB_chemtxs"/>
    <property type="match status" value="1"/>
</dbReference>
<evidence type="ECO:0000313" key="12">
    <source>
        <dbReference type="EMBL" id="QIR14003.1"/>
    </source>
</evidence>
<feature type="active site" evidence="6 7">
    <location>
        <position position="342"/>
    </location>
</feature>
<dbReference type="GO" id="GO:0005737">
    <property type="term" value="C:cytoplasm"/>
    <property type="evidence" value="ECO:0007669"/>
    <property type="project" value="UniProtKB-SubCell"/>
</dbReference>
<dbReference type="RefSeq" id="WP_167676296.1">
    <property type="nucleotide sequence ID" value="NZ_CP050313.1"/>
</dbReference>
<comment type="catalytic activity">
    <reaction evidence="6">
        <text>L-glutaminyl-[protein] + H2O = L-glutamyl-[protein] + NH4(+)</text>
        <dbReference type="Rhea" id="RHEA:16441"/>
        <dbReference type="Rhea" id="RHEA-COMP:10207"/>
        <dbReference type="Rhea" id="RHEA-COMP:10208"/>
        <dbReference type="ChEBI" id="CHEBI:15377"/>
        <dbReference type="ChEBI" id="CHEBI:28938"/>
        <dbReference type="ChEBI" id="CHEBI:29973"/>
        <dbReference type="ChEBI" id="CHEBI:30011"/>
        <dbReference type="EC" id="3.5.1.44"/>
    </reaction>
</comment>
<evidence type="ECO:0000256" key="3">
    <source>
        <dbReference type="ARBA" id="ARBA00022553"/>
    </source>
</evidence>
<dbReference type="PIRSF" id="PIRSF000876">
    <property type="entry name" value="RR_chemtxs_CheB"/>
    <property type="match status" value="1"/>
</dbReference>
<comment type="catalytic activity">
    <reaction evidence="5 6">
        <text>[protein]-L-glutamate 5-O-methyl ester + H2O = L-glutamyl-[protein] + methanol + H(+)</text>
        <dbReference type="Rhea" id="RHEA:23236"/>
        <dbReference type="Rhea" id="RHEA-COMP:10208"/>
        <dbReference type="Rhea" id="RHEA-COMP:10311"/>
        <dbReference type="ChEBI" id="CHEBI:15377"/>
        <dbReference type="ChEBI" id="CHEBI:15378"/>
        <dbReference type="ChEBI" id="CHEBI:17790"/>
        <dbReference type="ChEBI" id="CHEBI:29973"/>
        <dbReference type="ChEBI" id="CHEBI:82795"/>
        <dbReference type="EC" id="3.1.1.61"/>
    </reaction>
</comment>
<dbReference type="InterPro" id="IPR000673">
    <property type="entry name" value="Sig_transdc_resp-reg_Me-estase"/>
</dbReference>
<gene>
    <name evidence="6" type="primary">cheB</name>
    <name evidence="12" type="ORF">HBH39_05390</name>
</gene>
<comment type="subcellular location">
    <subcellularLocation>
        <location evidence="6">Cytoplasm</location>
    </subcellularLocation>
</comment>
<dbReference type="NCBIfam" id="NF001965">
    <property type="entry name" value="PRK00742.1"/>
    <property type="match status" value="1"/>
</dbReference>
<feature type="active site" evidence="6 7">
    <location>
        <position position="219"/>
    </location>
</feature>
<dbReference type="GO" id="GO:0008984">
    <property type="term" value="F:protein-glutamate methylesterase activity"/>
    <property type="evidence" value="ECO:0007669"/>
    <property type="project" value="UniProtKB-UniRule"/>
</dbReference>
<sequence length="400" mass="42370">MAIKVLVVDDSSFFRRRVSEIVNQDPDLEVVAVAVNGQEAVKMAAELNPQVITMDIEMPVMDGITAVREIMASNPIPILMFSSLTHDGAKATLDALEAGALDFLPKRFEDIATNKEDAISLLQQRIKTLGRRRLYRPISRIPSVSSSHSSISSRASLSTTGTASLASARQLEPRSTSPLSSRALSSGMTDPRTKPVVSSSVSSIRPSGKSYKLLLIGTSTGGPVALQKVLTQFPSNYPHPILLIQHMPAAFTPAFAARLNSLCKISVKEAENGDQLKPGCAYLAPGGMQLLVEKTAGTGRLKVIAGNVDMNYKPCVDITFASASKAFGGDILAVVLTGMGADGREGARMLKNAGANIWAQDEASCVVYGMPQAIAAAGLASHSISLDNMAEAILKETHHG</sequence>
<dbReference type="InterPro" id="IPR011006">
    <property type="entry name" value="CheY-like_superfamily"/>
</dbReference>
<dbReference type="SUPFAM" id="SSF52172">
    <property type="entry name" value="CheY-like"/>
    <property type="match status" value="1"/>
</dbReference>
<dbReference type="EMBL" id="CP050313">
    <property type="protein sequence ID" value="QIR14003.1"/>
    <property type="molecule type" value="Genomic_DNA"/>
</dbReference>
<dbReference type="SUPFAM" id="SSF52738">
    <property type="entry name" value="Methylesterase CheB, C-terminal domain"/>
    <property type="match status" value="1"/>
</dbReference>
<dbReference type="InterPro" id="IPR008248">
    <property type="entry name" value="CheB-like"/>
</dbReference>
<evidence type="ECO:0000256" key="4">
    <source>
        <dbReference type="ARBA" id="ARBA00022801"/>
    </source>
</evidence>
<comment type="function">
    <text evidence="6">Involved in chemotaxis. Part of a chemotaxis signal transduction system that modulates chemotaxis in response to various stimuli. Catalyzes the demethylation of specific methylglutamate residues introduced into the chemoreceptors (methyl-accepting chemotaxis proteins or MCP) by CheR. Also mediates the irreversible deamidation of specific glutamine residues to glutamic acid.</text>
</comment>
<keyword evidence="2 6" id="KW-0145">Chemotaxis</keyword>
<comment type="similarity">
    <text evidence="6">Belongs to the CheB family.</text>
</comment>
<keyword evidence="1 6" id="KW-0963">Cytoplasm</keyword>
<dbReference type="CDD" id="cd17541">
    <property type="entry name" value="REC_CheB-like"/>
    <property type="match status" value="1"/>
</dbReference>
<name>A0A6G9QIN8_9GAMM</name>
<dbReference type="Pfam" id="PF00072">
    <property type="entry name" value="Response_reg"/>
    <property type="match status" value="1"/>
</dbReference>
<keyword evidence="3 6" id="KW-0597">Phosphoprotein</keyword>
<evidence type="ECO:0000256" key="9">
    <source>
        <dbReference type="SAM" id="MobiDB-lite"/>
    </source>
</evidence>
<dbReference type="InterPro" id="IPR035909">
    <property type="entry name" value="CheB_C"/>
</dbReference>
<dbReference type="GO" id="GO:0000156">
    <property type="term" value="F:phosphorelay response regulator activity"/>
    <property type="evidence" value="ECO:0007669"/>
    <property type="project" value="InterPro"/>
</dbReference>
<organism evidence="12 13">
    <name type="scientific">Shewanella aestuarii</name>
    <dbReference type="NCBI Taxonomy" id="1028752"/>
    <lineage>
        <taxon>Bacteria</taxon>
        <taxon>Pseudomonadati</taxon>
        <taxon>Pseudomonadota</taxon>
        <taxon>Gammaproteobacteria</taxon>
        <taxon>Alteromonadales</taxon>
        <taxon>Shewanellaceae</taxon>
        <taxon>Shewanella</taxon>
    </lineage>
</organism>
<feature type="compositionally biased region" description="Low complexity" evidence="9">
    <location>
        <begin position="162"/>
        <end position="186"/>
    </location>
</feature>
<dbReference type="InterPro" id="IPR001789">
    <property type="entry name" value="Sig_transdc_resp-reg_receiver"/>
</dbReference>
<feature type="modified residue" description="4-aspartylphosphate" evidence="6 8">
    <location>
        <position position="55"/>
    </location>
</feature>
<accession>A0A6G9QIN8</accession>
<feature type="domain" description="CheB-type methylesterase" evidence="11">
    <location>
        <begin position="207"/>
        <end position="400"/>
    </location>
</feature>